<evidence type="ECO:0000313" key="3">
    <source>
        <dbReference type="Proteomes" id="UP000194632"/>
    </source>
</evidence>
<proteinExistence type="predicted"/>
<dbReference type="Proteomes" id="UP000194632">
    <property type="component" value="Unassembled WGS sequence"/>
</dbReference>
<dbReference type="EMBL" id="NGFO01000029">
    <property type="protein sequence ID" value="OUC76715.1"/>
    <property type="molecule type" value="Genomic_DNA"/>
</dbReference>
<name>A0A243Q5M3_9ACTN</name>
<comment type="caution">
    <text evidence="2">The sequence shown here is derived from an EMBL/GenBank/DDBJ whole genome shotgun (WGS) entry which is preliminary data.</text>
</comment>
<dbReference type="STRING" id="417102.CA982_20745"/>
<feature type="region of interest" description="Disordered" evidence="1">
    <location>
        <begin position="1"/>
        <end position="23"/>
    </location>
</feature>
<reference evidence="2 3" key="1">
    <citation type="submission" date="2017-05" db="EMBL/GenBank/DDBJ databases">
        <title>Biotechnological potential of actinobacteria isolated from South African environments.</title>
        <authorList>
            <person name="Le Roes-Hill M."/>
            <person name="Prins A."/>
            <person name="Durrell K.A."/>
        </authorList>
    </citation>
    <scope>NUCLEOTIDE SEQUENCE [LARGE SCALE GENOMIC DNA]</scope>
    <source>
        <strain evidence="2">BS2</strain>
    </source>
</reference>
<dbReference type="OrthoDB" id="4533699at2"/>
<organism evidence="2 3">
    <name type="scientific">Gordonia lacunae</name>
    <dbReference type="NCBI Taxonomy" id="417102"/>
    <lineage>
        <taxon>Bacteria</taxon>
        <taxon>Bacillati</taxon>
        <taxon>Actinomycetota</taxon>
        <taxon>Actinomycetes</taxon>
        <taxon>Mycobacteriales</taxon>
        <taxon>Gordoniaceae</taxon>
        <taxon>Gordonia</taxon>
    </lineage>
</organism>
<gene>
    <name evidence="2" type="ORF">CA982_20745</name>
</gene>
<keyword evidence="3" id="KW-1185">Reference proteome</keyword>
<sequence>MSQADVSLAGGPSDPTMRRLEQGLMAKPRFVTLTKLDAPLRWSPGSAARAFEGGDPVPLQDEPTTDLAPGTNDPVSSRPTRPLTPSAYGVFIRTDALAELARKVRAVDDLSPSLDEDQRVVVANLRHATDRLTRAWIIRQAEIARRDDTLADLILVLDDHLRMPPPEGESTSDSDDLNYLRWLAGYPMPMPQVRRYEARFAEFVASQSEQAD</sequence>
<evidence type="ECO:0000313" key="2">
    <source>
        <dbReference type="EMBL" id="OUC76715.1"/>
    </source>
</evidence>
<dbReference type="AlphaFoldDB" id="A0A243Q5M3"/>
<feature type="region of interest" description="Disordered" evidence="1">
    <location>
        <begin position="46"/>
        <end position="82"/>
    </location>
</feature>
<evidence type="ECO:0000256" key="1">
    <source>
        <dbReference type="SAM" id="MobiDB-lite"/>
    </source>
</evidence>
<accession>A0A243Q5M3</accession>
<protein>
    <submittedName>
        <fullName evidence="2">Uncharacterized protein</fullName>
    </submittedName>
</protein>